<dbReference type="RefSeq" id="WP_008992611.1">
    <property type="nucleotide sequence ID" value="NZ_AMSG01000030.1"/>
</dbReference>
<evidence type="ECO:0000256" key="1">
    <source>
        <dbReference type="SAM" id="Phobius"/>
    </source>
</evidence>
<feature type="transmembrane region" description="Helical" evidence="1">
    <location>
        <begin position="107"/>
        <end position="124"/>
    </location>
</feature>
<dbReference type="AlphaFoldDB" id="K2NZD7"/>
<dbReference type="EMBL" id="AMSG01000030">
    <property type="protein sequence ID" value="EKF54158.1"/>
    <property type="molecule type" value="Genomic_DNA"/>
</dbReference>
<dbReference type="InterPro" id="IPR009476">
    <property type="entry name" value="DUF1097"/>
</dbReference>
<dbReference type="OrthoDB" id="8396882at2"/>
<accession>K2NZD7</accession>
<feature type="transmembrane region" description="Helical" evidence="1">
    <location>
        <begin position="130"/>
        <end position="149"/>
    </location>
</feature>
<comment type="caution">
    <text evidence="2">The sequence shown here is derived from an EMBL/GenBank/DDBJ whole genome shotgun (WGS) entry which is preliminary data.</text>
</comment>
<proteinExistence type="predicted"/>
<dbReference type="Proteomes" id="UP000007364">
    <property type="component" value="Unassembled WGS sequence"/>
</dbReference>
<protein>
    <recommendedName>
        <fullName evidence="4">DUF1097 domain-containing protein</fullName>
    </recommendedName>
</protein>
<dbReference type="eggNOG" id="ENOG503395M">
    <property type="taxonomic scope" value="Bacteria"/>
</dbReference>
<keyword evidence="1" id="KW-0812">Transmembrane</keyword>
<dbReference type="STRING" id="555500.I215_13877"/>
<feature type="transmembrane region" description="Helical" evidence="1">
    <location>
        <begin position="81"/>
        <end position="98"/>
    </location>
</feature>
<gene>
    <name evidence="2" type="ORF">I215_13877</name>
</gene>
<evidence type="ECO:0000313" key="2">
    <source>
        <dbReference type="EMBL" id="EKF54158.1"/>
    </source>
</evidence>
<keyword evidence="1" id="KW-1133">Transmembrane helix</keyword>
<evidence type="ECO:0000313" key="3">
    <source>
        <dbReference type="Proteomes" id="UP000007364"/>
    </source>
</evidence>
<sequence length="158" mass="17509">MEKSRIIRALIVGVMSAIAVVSTHQLNLHTWVLFMAWVSFFIFGKEPKQMALSFTQIVIGIGIGALLMLKSKFLTAYIGDAGLPIAVVVIIATFMYLVPRLKSLNTIPIYFMGLIIFFGTHPVLNFSEVGLVVLTVVTGFFFAWTTSKLESILANQHK</sequence>
<name>K2NZD7_9FLAO</name>
<evidence type="ECO:0008006" key="4">
    <source>
        <dbReference type="Google" id="ProtNLM"/>
    </source>
</evidence>
<organism evidence="2 3">
    <name type="scientific">Galbibacter marinus</name>
    <dbReference type="NCBI Taxonomy" id="555500"/>
    <lineage>
        <taxon>Bacteria</taxon>
        <taxon>Pseudomonadati</taxon>
        <taxon>Bacteroidota</taxon>
        <taxon>Flavobacteriia</taxon>
        <taxon>Flavobacteriales</taxon>
        <taxon>Flavobacteriaceae</taxon>
        <taxon>Galbibacter</taxon>
    </lineage>
</organism>
<feature type="transmembrane region" description="Helical" evidence="1">
    <location>
        <begin position="51"/>
        <end position="69"/>
    </location>
</feature>
<reference evidence="2 3" key="1">
    <citation type="journal article" date="2012" name="J. Bacteriol.">
        <title>Genome Sequence of Galbibacter marinum Type Strain ck-I2-15.</title>
        <authorList>
            <person name="Lai Q."/>
            <person name="Li C."/>
            <person name="Shao Z."/>
        </authorList>
    </citation>
    <scope>NUCLEOTIDE SEQUENCE [LARGE SCALE GENOMIC DNA]</scope>
    <source>
        <strain evidence="3">ck-I2-15</strain>
    </source>
</reference>
<dbReference type="Pfam" id="PF06496">
    <property type="entry name" value="DUF1097"/>
    <property type="match status" value="1"/>
</dbReference>
<keyword evidence="1" id="KW-0472">Membrane</keyword>
<keyword evidence="3" id="KW-1185">Reference proteome</keyword>